<name>A0A9W6QXT3_9PSEU</name>
<dbReference type="EMBL" id="BSTI01000005">
    <property type="protein sequence ID" value="GLY65989.1"/>
    <property type="molecule type" value="Genomic_DNA"/>
</dbReference>
<dbReference type="Proteomes" id="UP001165136">
    <property type="component" value="Unassembled WGS sequence"/>
</dbReference>
<evidence type="ECO:0000256" key="2">
    <source>
        <dbReference type="SAM" id="Phobius"/>
    </source>
</evidence>
<protein>
    <submittedName>
        <fullName evidence="4">Multidrug transporter</fullName>
    </submittedName>
</protein>
<keyword evidence="2" id="KW-0812">Transmembrane</keyword>
<keyword evidence="5" id="KW-1185">Reference proteome</keyword>
<keyword evidence="2" id="KW-0472">Membrane</keyword>
<proteinExistence type="inferred from homology"/>
<evidence type="ECO:0000259" key="3">
    <source>
        <dbReference type="Pfam" id="PF00892"/>
    </source>
</evidence>
<feature type="transmembrane region" description="Helical" evidence="2">
    <location>
        <begin position="61"/>
        <end position="79"/>
    </location>
</feature>
<feature type="transmembrane region" description="Helical" evidence="2">
    <location>
        <begin position="30"/>
        <end position="55"/>
    </location>
</feature>
<feature type="transmembrane region" description="Helical" evidence="2">
    <location>
        <begin position="175"/>
        <end position="195"/>
    </location>
</feature>
<feature type="transmembrane region" description="Helical" evidence="2">
    <location>
        <begin position="86"/>
        <end position="109"/>
    </location>
</feature>
<comment type="similarity">
    <text evidence="1">Belongs to the EamA transporter family.</text>
</comment>
<evidence type="ECO:0000313" key="5">
    <source>
        <dbReference type="Proteomes" id="UP001165136"/>
    </source>
</evidence>
<dbReference type="Pfam" id="PF00892">
    <property type="entry name" value="EamA"/>
    <property type="match status" value="1"/>
</dbReference>
<dbReference type="Gene3D" id="1.10.3730.20">
    <property type="match status" value="1"/>
</dbReference>
<feature type="transmembrane region" description="Helical" evidence="2">
    <location>
        <begin position="115"/>
        <end position="131"/>
    </location>
</feature>
<dbReference type="InterPro" id="IPR000620">
    <property type="entry name" value="EamA_dom"/>
</dbReference>
<organism evidence="4 5">
    <name type="scientific">Amycolatopsis taiwanensis</name>
    <dbReference type="NCBI Taxonomy" id="342230"/>
    <lineage>
        <taxon>Bacteria</taxon>
        <taxon>Bacillati</taxon>
        <taxon>Actinomycetota</taxon>
        <taxon>Actinomycetes</taxon>
        <taxon>Pseudonocardiales</taxon>
        <taxon>Pseudonocardiaceae</taxon>
        <taxon>Amycolatopsis</taxon>
    </lineage>
</organism>
<evidence type="ECO:0000256" key="1">
    <source>
        <dbReference type="ARBA" id="ARBA00007362"/>
    </source>
</evidence>
<feature type="domain" description="EamA" evidence="3">
    <location>
        <begin position="1"/>
        <end position="132"/>
    </location>
</feature>
<dbReference type="SUPFAM" id="SSF103481">
    <property type="entry name" value="Multidrug resistance efflux transporter EmrE"/>
    <property type="match status" value="2"/>
</dbReference>
<feature type="transmembrane region" description="Helical" evidence="2">
    <location>
        <begin position="143"/>
        <end position="163"/>
    </location>
</feature>
<dbReference type="GO" id="GO:0016020">
    <property type="term" value="C:membrane"/>
    <property type="evidence" value="ECO:0007669"/>
    <property type="project" value="InterPro"/>
</dbReference>
<keyword evidence="2" id="KW-1133">Transmembrane helix</keyword>
<dbReference type="AlphaFoldDB" id="A0A9W6QXT3"/>
<feature type="transmembrane region" description="Helical" evidence="2">
    <location>
        <begin position="232"/>
        <end position="254"/>
    </location>
</feature>
<sequence length="279" mass="27683">MGELLALASAACYGLSDFAGGLLSRRASFVAVALIGQLSGLALAFVAAAITTSALPGLADLGWGAASGVGTGIGMMFLFRGLSRGAMSVVVPVSAVGGVALPVLVGVTLGSRPSPVTWLGIALTLPALWLVSQPRRGTGRQVLPAMADGLIASGGIALQYLALAQAGPHSGLWPVVAGRVTAAATIAALAVPVGTGLRLRLPTRHTLTAVMTGGSAALALVCYLLATRDQLMVVAVVLSSLYPVIPVLLGIGVLGERLSRQQIAGTVGAGLAIALIVAG</sequence>
<comment type="caution">
    <text evidence="4">The sequence shown here is derived from an EMBL/GenBank/DDBJ whole genome shotgun (WGS) entry which is preliminary data.</text>
</comment>
<accession>A0A9W6QXT3</accession>
<gene>
    <name evidence="4" type="ORF">Atai01_26080</name>
</gene>
<dbReference type="InterPro" id="IPR037185">
    <property type="entry name" value="EmrE-like"/>
</dbReference>
<feature type="transmembrane region" description="Helical" evidence="2">
    <location>
        <begin position="207"/>
        <end position="226"/>
    </location>
</feature>
<reference evidence="4" key="1">
    <citation type="submission" date="2023-03" db="EMBL/GenBank/DDBJ databases">
        <title>Amycolatopsis taiwanensis NBRC 103393.</title>
        <authorList>
            <person name="Ichikawa N."/>
            <person name="Sato H."/>
            <person name="Tonouchi N."/>
        </authorList>
    </citation>
    <scope>NUCLEOTIDE SEQUENCE</scope>
    <source>
        <strain evidence="4">NBRC 103393</strain>
    </source>
</reference>
<evidence type="ECO:0000313" key="4">
    <source>
        <dbReference type="EMBL" id="GLY65989.1"/>
    </source>
</evidence>
<feature type="transmembrane region" description="Helical" evidence="2">
    <location>
        <begin position="6"/>
        <end position="23"/>
    </location>
</feature>